<gene>
    <name evidence="1" type="ORF">FUAX_29710</name>
</gene>
<dbReference type="AlphaFoldDB" id="A0AAU9CVL5"/>
<keyword evidence="2" id="KW-1185">Reference proteome</keyword>
<organism evidence="1 2">
    <name type="scientific">Fulvitalea axinellae</name>
    <dbReference type="NCBI Taxonomy" id="1182444"/>
    <lineage>
        <taxon>Bacteria</taxon>
        <taxon>Pseudomonadati</taxon>
        <taxon>Bacteroidota</taxon>
        <taxon>Cytophagia</taxon>
        <taxon>Cytophagales</taxon>
        <taxon>Persicobacteraceae</taxon>
        <taxon>Fulvitalea</taxon>
    </lineage>
</organism>
<accession>A0AAU9CVL5</accession>
<dbReference type="Proteomes" id="UP001348817">
    <property type="component" value="Chromosome"/>
</dbReference>
<dbReference type="KEGG" id="fax:FUAX_29710"/>
<protein>
    <submittedName>
        <fullName evidence="1">Uncharacterized protein</fullName>
    </submittedName>
</protein>
<proteinExistence type="predicted"/>
<evidence type="ECO:0000313" key="1">
    <source>
        <dbReference type="EMBL" id="BDD10539.1"/>
    </source>
</evidence>
<reference evidence="1 2" key="1">
    <citation type="submission" date="2021-12" db="EMBL/GenBank/DDBJ databases">
        <title>Genome sequencing of bacteria with rrn-lacking chromosome and rrn-plasmid.</title>
        <authorList>
            <person name="Anda M."/>
            <person name="Iwasaki W."/>
        </authorList>
    </citation>
    <scope>NUCLEOTIDE SEQUENCE [LARGE SCALE GENOMIC DNA]</scope>
    <source>
        <strain evidence="1 2">DSM 100852</strain>
    </source>
</reference>
<sequence>MLLKIAKAVMGNIFIFQKRPAVRLAFSVYRLCRLKKVDNTSGFGQYYLCTKKGGKRWKVTR</sequence>
<dbReference type="EMBL" id="AP025314">
    <property type="protein sequence ID" value="BDD10539.1"/>
    <property type="molecule type" value="Genomic_DNA"/>
</dbReference>
<evidence type="ECO:0000313" key="2">
    <source>
        <dbReference type="Proteomes" id="UP001348817"/>
    </source>
</evidence>
<name>A0AAU9CVL5_9BACT</name>